<dbReference type="AlphaFoldDB" id="A0A939E8Y6"/>
<dbReference type="Pfam" id="PF13561">
    <property type="entry name" value="adh_short_C2"/>
    <property type="match status" value="1"/>
</dbReference>
<comment type="caution">
    <text evidence="3">The sequence shown here is derived from an EMBL/GenBank/DDBJ whole genome shotgun (WGS) entry which is preliminary data.</text>
</comment>
<dbReference type="PANTHER" id="PTHR43477">
    <property type="entry name" value="DIHYDROANTICAPSIN 7-DEHYDROGENASE"/>
    <property type="match status" value="1"/>
</dbReference>
<dbReference type="Gene3D" id="3.40.50.720">
    <property type="entry name" value="NAD(P)-binding Rossmann-like Domain"/>
    <property type="match status" value="1"/>
</dbReference>
<name>A0A939E8Y6_9HYPH</name>
<reference evidence="3" key="1">
    <citation type="submission" date="2020-12" db="EMBL/GenBank/DDBJ databases">
        <title>Oil enriched cultivation method for isolating marine PHA-producing bacteria.</title>
        <authorList>
            <person name="Zheng W."/>
            <person name="Yu S."/>
            <person name="Huang Y."/>
        </authorList>
    </citation>
    <scope>NUCLEOTIDE SEQUENCE</scope>
    <source>
        <strain evidence="3">SY-2-12</strain>
    </source>
</reference>
<evidence type="ECO:0000256" key="1">
    <source>
        <dbReference type="ARBA" id="ARBA00006484"/>
    </source>
</evidence>
<dbReference type="GO" id="GO:0016491">
    <property type="term" value="F:oxidoreductase activity"/>
    <property type="evidence" value="ECO:0007669"/>
    <property type="project" value="UniProtKB-KW"/>
</dbReference>
<dbReference type="RefSeq" id="WP_207138029.1">
    <property type="nucleotide sequence ID" value="NZ_JAEKJZ010000001.1"/>
</dbReference>
<evidence type="ECO:0000256" key="2">
    <source>
        <dbReference type="ARBA" id="ARBA00023002"/>
    </source>
</evidence>
<evidence type="ECO:0000313" key="3">
    <source>
        <dbReference type="EMBL" id="MBN9668792.1"/>
    </source>
</evidence>
<comment type="similarity">
    <text evidence="1">Belongs to the short-chain dehydrogenases/reductases (SDR) family.</text>
</comment>
<dbReference type="InterPro" id="IPR002347">
    <property type="entry name" value="SDR_fam"/>
</dbReference>
<accession>A0A939E8Y6</accession>
<sequence length="199" mass="20551">MNIVVIGAAGAIGQAVCAELSGRHKVITAGRTSGDLRVDLVDEASIEAIYRQAGPLDAVVCAAGEVEFGRLAEMTGEKYLFGLKNKVLTQINLVLKGLKALNDGGSFTLTSGILDRDPIRVGSGSATANGALAGFVKAAAIDMPRSLRINVVSPGLLEVSADRYGAIFPGHDPVSSRRVGLAYAKCIEGGLTGQMVPVD</sequence>
<keyword evidence="2" id="KW-0560">Oxidoreductase</keyword>
<dbReference type="SUPFAM" id="SSF51735">
    <property type="entry name" value="NAD(P)-binding Rossmann-fold domains"/>
    <property type="match status" value="1"/>
</dbReference>
<dbReference type="InterPro" id="IPR036291">
    <property type="entry name" value="NAD(P)-bd_dom_sf"/>
</dbReference>
<dbReference type="NCBIfam" id="NF005754">
    <property type="entry name" value="PRK07578.1"/>
    <property type="match status" value="1"/>
</dbReference>
<proteinExistence type="inferred from homology"/>
<evidence type="ECO:0000313" key="4">
    <source>
        <dbReference type="Proteomes" id="UP000664096"/>
    </source>
</evidence>
<dbReference type="PRINTS" id="PR00081">
    <property type="entry name" value="GDHRDH"/>
</dbReference>
<dbReference type="Proteomes" id="UP000664096">
    <property type="component" value="Unassembled WGS sequence"/>
</dbReference>
<dbReference type="EMBL" id="JAEKJZ010000001">
    <property type="protein sequence ID" value="MBN9668792.1"/>
    <property type="molecule type" value="Genomic_DNA"/>
</dbReference>
<protein>
    <submittedName>
        <fullName evidence="3">Short chain dehydrogenase</fullName>
    </submittedName>
</protein>
<dbReference type="CDD" id="cd11731">
    <property type="entry name" value="Lin1944_like_SDR_c"/>
    <property type="match status" value="1"/>
</dbReference>
<dbReference type="PANTHER" id="PTHR43477:SF1">
    <property type="entry name" value="DIHYDROANTICAPSIN 7-DEHYDROGENASE"/>
    <property type="match status" value="1"/>
</dbReference>
<gene>
    <name evidence="3" type="ORF">JF539_00495</name>
</gene>
<organism evidence="3 4">
    <name type="scientific">Roseibium aggregatum</name>
    <dbReference type="NCBI Taxonomy" id="187304"/>
    <lineage>
        <taxon>Bacteria</taxon>
        <taxon>Pseudomonadati</taxon>
        <taxon>Pseudomonadota</taxon>
        <taxon>Alphaproteobacteria</taxon>
        <taxon>Hyphomicrobiales</taxon>
        <taxon>Stappiaceae</taxon>
        <taxon>Roseibium</taxon>
    </lineage>
</organism>
<dbReference type="InterPro" id="IPR051122">
    <property type="entry name" value="SDR_DHRS6-like"/>
</dbReference>